<sequence>MKSPLQLAGNAGFDRTLYGGEVFANSDQRRIVNMDWKDIQPRFGFAYQWDAKIVIRGGYGIYYSQPRSGATGVQPYLSGGFKQGTSAILTYNNDGATSYVHLNHPFPSGLLQPPGASP</sequence>
<feature type="domain" description="TonB-dependent transporter Oar-like beta-barrel" evidence="1">
    <location>
        <begin position="12"/>
        <end position="113"/>
    </location>
</feature>
<dbReference type="SUPFAM" id="SSF56935">
    <property type="entry name" value="Porins"/>
    <property type="match status" value="1"/>
</dbReference>
<reference evidence="2" key="1">
    <citation type="submission" date="2021-04" db="EMBL/GenBank/DDBJ databases">
        <title>Phylogenetic analysis of Acidobacteriaceae.</title>
        <authorList>
            <person name="Qiu L."/>
            <person name="Zhang Q."/>
        </authorList>
    </citation>
    <scope>NUCLEOTIDE SEQUENCE</scope>
    <source>
        <strain evidence="2">DSM 25168</strain>
    </source>
</reference>
<dbReference type="RefSeq" id="WP_260790553.1">
    <property type="nucleotide sequence ID" value="NZ_CP093313.1"/>
</dbReference>
<keyword evidence="3" id="KW-1185">Reference proteome</keyword>
<protein>
    <recommendedName>
        <fullName evidence="1">TonB-dependent transporter Oar-like beta-barrel domain-containing protein</fullName>
    </recommendedName>
</protein>
<dbReference type="InterPro" id="IPR057601">
    <property type="entry name" value="Oar-like_b-barrel"/>
</dbReference>
<dbReference type="Pfam" id="PF25183">
    <property type="entry name" value="OMP_b-brl_4"/>
    <property type="match status" value="1"/>
</dbReference>
<proteinExistence type="predicted"/>
<accession>A0A9J7BH33</accession>
<evidence type="ECO:0000313" key="2">
    <source>
        <dbReference type="EMBL" id="UWZ81699.1"/>
    </source>
</evidence>
<name>A0A9J7BH33_9BACT</name>
<dbReference type="KEGG" id="orp:MOP44_14010"/>
<dbReference type="EMBL" id="CP093313">
    <property type="protein sequence ID" value="UWZ81699.1"/>
    <property type="molecule type" value="Genomic_DNA"/>
</dbReference>
<gene>
    <name evidence="2" type="ORF">MOP44_14010</name>
</gene>
<evidence type="ECO:0000259" key="1">
    <source>
        <dbReference type="Pfam" id="PF25183"/>
    </source>
</evidence>
<organism evidence="2 3">
    <name type="scientific">Occallatibacter riparius</name>
    <dbReference type="NCBI Taxonomy" id="1002689"/>
    <lineage>
        <taxon>Bacteria</taxon>
        <taxon>Pseudomonadati</taxon>
        <taxon>Acidobacteriota</taxon>
        <taxon>Terriglobia</taxon>
        <taxon>Terriglobales</taxon>
        <taxon>Acidobacteriaceae</taxon>
        <taxon>Occallatibacter</taxon>
    </lineage>
</organism>
<evidence type="ECO:0000313" key="3">
    <source>
        <dbReference type="Proteomes" id="UP001059380"/>
    </source>
</evidence>
<dbReference type="AlphaFoldDB" id="A0A9J7BH33"/>
<dbReference type="Proteomes" id="UP001059380">
    <property type="component" value="Chromosome"/>
</dbReference>